<dbReference type="Proteomes" id="UP000290482">
    <property type="component" value="Chromosome"/>
</dbReference>
<dbReference type="RefSeq" id="WP_129619150.1">
    <property type="nucleotide sequence ID" value="NZ_LR214940.1"/>
</dbReference>
<dbReference type="EMBL" id="LR214940">
    <property type="protein sequence ID" value="VEU55766.1"/>
    <property type="molecule type" value="Genomic_DNA"/>
</dbReference>
<accession>A0A448ZWY3</accession>
<feature type="transmembrane region" description="Helical" evidence="1">
    <location>
        <begin position="25"/>
        <end position="50"/>
    </location>
</feature>
<keyword evidence="3" id="KW-1185">Reference proteome</keyword>
<sequence>MNNEMFELLNMAQSDILGKKPSKRFSINLVGCILWILYSTLLAIGGFLHFNIKIKTEAHIMLATNIVMGFATAAIIIYDIIFVLKVILLKLILAYQNLNPYLFIKWAIVYYLITFQYQYYKEIKKEYESLRIKNISDKNYKKFLKYFDFYNLQELKTIYINNFGNQNKSINKCNIFLALVKDYEQNQNCKLLNIFLCLNTFTNITKFRSVIKQNNIQINLNLFSEYLYSFTKLSDIFNINKKHNTKKFLIVNEINIFLIILNYFYFIAMTILAIYHDSHGFYGLRVYRVYLDTDILLKYITLYLLWAIILIFNLITLVYSIKYLKTVNNKVALIKYIIRFTLIWLMNISLILTHEFLENITDEEQHKYIVYVGVIYYLLGIVPFALYVSSVANISVNWIQNHFISSKTNQLN</sequence>
<organism evidence="2 3">
    <name type="scientific">Metamycoplasma orale</name>
    <name type="common">Mycoplasma orale</name>
    <dbReference type="NCBI Taxonomy" id="2121"/>
    <lineage>
        <taxon>Bacteria</taxon>
        <taxon>Bacillati</taxon>
        <taxon>Mycoplasmatota</taxon>
        <taxon>Mycoplasmoidales</taxon>
        <taxon>Metamycoplasmataceae</taxon>
        <taxon>Metamycoplasma</taxon>
    </lineage>
</organism>
<dbReference type="AlphaFoldDB" id="A0A448ZWY3"/>
<evidence type="ECO:0000313" key="2">
    <source>
        <dbReference type="EMBL" id="VEU55766.1"/>
    </source>
</evidence>
<protein>
    <recommendedName>
        <fullName evidence="4">Transmembrane protein</fullName>
    </recommendedName>
</protein>
<feature type="transmembrane region" description="Helical" evidence="1">
    <location>
        <begin position="256"/>
        <end position="276"/>
    </location>
</feature>
<dbReference type="KEGG" id="mob:NCTC10112_00403"/>
<gene>
    <name evidence="2" type="ORF">NCTC10112_00403</name>
</gene>
<keyword evidence="1" id="KW-1133">Transmembrane helix</keyword>
<feature type="transmembrane region" description="Helical" evidence="1">
    <location>
        <begin position="100"/>
        <end position="120"/>
    </location>
</feature>
<keyword evidence="1" id="KW-0472">Membrane</keyword>
<reference evidence="2 3" key="1">
    <citation type="submission" date="2019-01" db="EMBL/GenBank/DDBJ databases">
        <authorList>
            <consortium name="Pathogen Informatics"/>
        </authorList>
    </citation>
    <scope>NUCLEOTIDE SEQUENCE [LARGE SCALE GENOMIC DNA]</scope>
    <source>
        <strain evidence="2 3">NCTC10112</strain>
    </source>
</reference>
<evidence type="ECO:0000256" key="1">
    <source>
        <dbReference type="SAM" id="Phobius"/>
    </source>
</evidence>
<name>A0A448ZWY3_METOS</name>
<feature type="transmembrane region" description="Helical" evidence="1">
    <location>
        <begin position="62"/>
        <end position="88"/>
    </location>
</feature>
<feature type="transmembrane region" description="Helical" evidence="1">
    <location>
        <begin position="368"/>
        <end position="388"/>
    </location>
</feature>
<keyword evidence="1" id="KW-0812">Transmembrane</keyword>
<evidence type="ECO:0008006" key="4">
    <source>
        <dbReference type="Google" id="ProtNLM"/>
    </source>
</evidence>
<proteinExistence type="predicted"/>
<evidence type="ECO:0000313" key="3">
    <source>
        <dbReference type="Proteomes" id="UP000290482"/>
    </source>
</evidence>
<feature type="transmembrane region" description="Helical" evidence="1">
    <location>
        <begin position="333"/>
        <end position="353"/>
    </location>
</feature>
<feature type="transmembrane region" description="Helical" evidence="1">
    <location>
        <begin position="296"/>
        <end position="321"/>
    </location>
</feature>